<protein>
    <submittedName>
        <fullName evidence="2">Uncharacterized protein</fullName>
    </submittedName>
</protein>
<proteinExistence type="predicted"/>
<keyword evidence="3" id="KW-1185">Reference proteome</keyword>
<comment type="caution">
    <text evidence="2">The sequence shown here is derived from an EMBL/GenBank/DDBJ whole genome shotgun (WGS) entry which is preliminary data.</text>
</comment>
<evidence type="ECO:0000313" key="3">
    <source>
        <dbReference type="Proteomes" id="UP001266305"/>
    </source>
</evidence>
<feature type="region of interest" description="Disordered" evidence="1">
    <location>
        <begin position="28"/>
        <end position="52"/>
    </location>
</feature>
<sequence length="159" mass="17581">MKRSSGLAPWSAHPGLTRWAQALHWAQNHTPTHYPPSSPNSNPTPGYAPPLHAPPLLPAGNHGFINIMDMPNTNKYSFDWSWVLSGVAPALCMCVEPASAPANVPSPKGTFGREPAAVKPDDDGYLWATIYEYDNIAKLSQIIWITRIRCLRTHDSQRE</sequence>
<organism evidence="2 3">
    <name type="scientific">Saguinus oedipus</name>
    <name type="common">Cotton-top tamarin</name>
    <name type="synonym">Oedipomidas oedipus</name>
    <dbReference type="NCBI Taxonomy" id="9490"/>
    <lineage>
        <taxon>Eukaryota</taxon>
        <taxon>Metazoa</taxon>
        <taxon>Chordata</taxon>
        <taxon>Craniata</taxon>
        <taxon>Vertebrata</taxon>
        <taxon>Euteleostomi</taxon>
        <taxon>Mammalia</taxon>
        <taxon>Eutheria</taxon>
        <taxon>Euarchontoglires</taxon>
        <taxon>Primates</taxon>
        <taxon>Haplorrhini</taxon>
        <taxon>Platyrrhini</taxon>
        <taxon>Cebidae</taxon>
        <taxon>Callitrichinae</taxon>
        <taxon>Saguinus</taxon>
    </lineage>
</organism>
<name>A0ABQ9ULT3_SAGOE</name>
<dbReference type="Proteomes" id="UP001266305">
    <property type="component" value="Unassembled WGS sequence"/>
</dbReference>
<evidence type="ECO:0000256" key="1">
    <source>
        <dbReference type="SAM" id="MobiDB-lite"/>
    </source>
</evidence>
<dbReference type="EMBL" id="JASSZA010000011">
    <property type="protein sequence ID" value="KAK2098021.1"/>
    <property type="molecule type" value="Genomic_DNA"/>
</dbReference>
<reference evidence="2 3" key="1">
    <citation type="submission" date="2023-05" db="EMBL/GenBank/DDBJ databases">
        <title>B98-5 Cell Line De Novo Hybrid Assembly: An Optical Mapping Approach.</title>
        <authorList>
            <person name="Kananen K."/>
            <person name="Auerbach J.A."/>
            <person name="Kautto E."/>
            <person name="Blachly J.S."/>
        </authorList>
    </citation>
    <scope>NUCLEOTIDE SEQUENCE [LARGE SCALE GENOMIC DNA]</scope>
    <source>
        <strain evidence="2">B95-8</strain>
        <tissue evidence="2">Cell line</tissue>
    </source>
</reference>
<accession>A0ABQ9ULT3</accession>
<evidence type="ECO:0000313" key="2">
    <source>
        <dbReference type="EMBL" id="KAK2098021.1"/>
    </source>
</evidence>
<gene>
    <name evidence="2" type="ORF">P7K49_023472</name>
</gene>